<dbReference type="Proteomes" id="UP000569732">
    <property type="component" value="Unassembled WGS sequence"/>
</dbReference>
<evidence type="ECO:0000313" key="5">
    <source>
        <dbReference type="Proteomes" id="UP000569732"/>
    </source>
</evidence>
<keyword evidence="3" id="KW-0472">Membrane</keyword>
<keyword evidence="1" id="KW-0175">Coiled coil</keyword>
<dbReference type="RefSeq" id="WP_180566629.1">
    <property type="nucleotide sequence ID" value="NZ_JACCKB010000001.1"/>
</dbReference>
<evidence type="ECO:0000313" key="4">
    <source>
        <dbReference type="EMBL" id="NYZ64608.1"/>
    </source>
</evidence>
<evidence type="ECO:0000256" key="3">
    <source>
        <dbReference type="SAM" id="Phobius"/>
    </source>
</evidence>
<name>A0A853I1J1_9GAMM</name>
<evidence type="ECO:0008006" key="6">
    <source>
        <dbReference type="Google" id="ProtNLM"/>
    </source>
</evidence>
<evidence type="ECO:0000256" key="1">
    <source>
        <dbReference type="SAM" id="Coils"/>
    </source>
</evidence>
<keyword evidence="3" id="KW-0812">Transmembrane</keyword>
<keyword evidence="3" id="KW-1133">Transmembrane helix</keyword>
<dbReference type="EMBL" id="JACCKB010000001">
    <property type="protein sequence ID" value="NYZ64608.1"/>
    <property type="molecule type" value="Genomic_DNA"/>
</dbReference>
<feature type="region of interest" description="Disordered" evidence="2">
    <location>
        <begin position="159"/>
        <end position="183"/>
    </location>
</feature>
<organism evidence="4 5">
    <name type="scientific">Spartinivicinus marinus</name>
    <dbReference type="NCBI Taxonomy" id="2994442"/>
    <lineage>
        <taxon>Bacteria</taxon>
        <taxon>Pseudomonadati</taxon>
        <taxon>Pseudomonadota</taxon>
        <taxon>Gammaproteobacteria</taxon>
        <taxon>Oceanospirillales</taxon>
        <taxon>Zooshikellaceae</taxon>
        <taxon>Spartinivicinus</taxon>
    </lineage>
</organism>
<feature type="transmembrane region" description="Helical" evidence="3">
    <location>
        <begin position="12"/>
        <end position="34"/>
    </location>
</feature>
<keyword evidence="5" id="KW-1185">Reference proteome</keyword>
<feature type="coiled-coil region" evidence="1">
    <location>
        <begin position="44"/>
        <end position="71"/>
    </location>
</feature>
<dbReference type="AlphaFoldDB" id="A0A853I1J1"/>
<evidence type="ECO:0000256" key="2">
    <source>
        <dbReference type="SAM" id="MobiDB-lite"/>
    </source>
</evidence>
<accession>A0A853I1J1</accession>
<reference evidence="4 5" key="1">
    <citation type="submission" date="2020-07" db="EMBL/GenBank/DDBJ databases">
        <title>Endozoicomonas sp. nov., isolated from sediment.</title>
        <authorList>
            <person name="Gu T."/>
        </authorList>
    </citation>
    <scope>NUCLEOTIDE SEQUENCE [LARGE SCALE GENOMIC DNA]</scope>
    <source>
        <strain evidence="4 5">SM1973</strain>
    </source>
</reference>
<protein>
    <recommendedName>
        <fullName evidence="6">Type 4 fimbrial biogenesis protein PilX N-terminal domain-containing protein</fullName>
    </recommendedName>
</protein>
<comment type="caution">
    <text evidence="4">The sequence shown here is derived from an EMBL/GenBank/DDBJ whole genome shotgun (WGS) entry which is preliminary data.</text>
</comment>
<sequence length="183" mass="20803">MRINIRGFSNQRGVTLIVCLMILLVVSIAGITLFKKSYVEQKISHNEQRNLELKQAALSELRAQFRYLEKNDATLENCIDKCMRSERDEKKPHKLNQLIIKSKLNETSQQKLIPLEDGTLYKNSVNLEYKHRCTSPPGFSLLEFVGQCYQLDNESSWQSTGGKEQQAAGLNYAAPKPKGKLNG</sequence>
<proteinExistence type="predicted"/>
<gene>
    <name evidence="4" type="ORF">H0A36_01220</name>
</gene>